<evidence type="ECO:0000313" key="2">
    <source>
        <dbReference type="Proteomes" id="UP001497644"/>
    </source>
</evidence>
<organism evidence="1 2">
    <name type="scientific">Lasius platythorax</name>
    <dbReference type="NCBI Taxonomy" id="488582"/>
    <lineage>
        <taxon>Eukaryota</taxon>
        <taxon>Metazoa</taxon>
        <taxon>Ecdysozoa</taxon>
        <taxon>Arthropoda</taxon>
        <taxon>Hexapoda</taxon>
        <taxon>Insecta</taxon>
        <taxon>Pterygota</taxon>
        <taxon>Neoptera</taxon>
        <taxon>Endopterygota</taxon>
        <taxon>Hymenoptera</taxon>
        <taxon>Apocrita</taxon>
        <taxon>Aculeata</taxon>
        <taxon>Formicoidea</taxon>
        <taxon>Formicidae</taxon>
        <taxon>Formicinae</taxon>
        <taxon>Lasius</taxon>
        <taxon>Lasius</taxon>
    </lineage>
</organism>
<dbReference type="PROSITE" id="PS00284">
    <property type="entry name" value="SERPIN"/>
    <property type="match status" value="1"/>
</dbReference>
<sequence length="69" mass="7645">MVALVSPGLARDQSDDLFPGVQIELRCLVIKNAVKIDRPFLYSIVKVHQETGNSDFVPLFIGTVTVPIY</sequence>
<name>A0AAV2P232_9HYME</name>
<dbReference type="AlphaFoldDB" id="A0AAV2P232"/>
<evidence type="ECO:0000313" key="1">
    <source>
        <dbReference type="EMBL" id="CAL1686960.1"/>
    </source>
</evidence>
<dbReference type="Proteomes" id="UP001497644">
    <property type="component" value="Chromosome 7"/>
</dbReference>
<gene>
    <name evidence="1" type="ORF">LPLAT_LOCUS12251</name>
</gene>
<accession>A0AAV2P232</accession>
<dbReference type="EMBL" id="OZ034830">
    <property type="protein sequence ID" value="CAL1686960.1"/>
    <property type="molecule type" value="Genomic_DNA"/>
</dbReference>
<reference evidence="1" key="1">
    <citation type="submission" date="2024-04" db="EMBL/GenBank/DDBJ databases">
        <authorList>
            <consortium name="Molecular Ecology Group"/>
        </authorList>
    </citation>
    <scope>NUCLEOTIDE SEQUENCE</scope>
</reference>
<protein>
    <submittedName>
        <fullName evidence="1">Uncharacterized protein</fullName>
    </submittedName>
</protein>
<proteinExistence type="predicted"/>
<keyword evidence="2" id="KW-1185">Reference proteome</keyword>
<dbReference type="InterPro" id="IPR023795">
    <property type="entry name" value="Serpin_CS"/>
</dbReference>